<proteinExistence type="predicted"/>
<dbReference type="RefSeq" id="WP_092982972.1">
    <property type="nucleotide sequence ID" value="NZ_FOYQ01000002.1"/>
</dbReference>
<name>A0A1I6HD64_9FLAO</name>
<dbReference type="AlphaFoldDB" id="A0A1I6HD64"/>
<organism evidence="1 2">
    <name type="scientific">Robiginitalea myxolifaciens</name>
    <dbReference type="NCBI Taxonomy" id="400055"/>
    <lineage>
        <taxon>Bacteria</taxon>
        <taxon>Pseudomonadati</taxon>
        <taxon>Bacteroidota</taxon>
        <taxon>Flavobacteriia</taxon>
        <taxon>Flavobacteriales</taxon>
        <taxon>Flavobacteriaceae</taxon>
        <taxon>Robiginitalea</taxon>
    </lineage>
</organism>
<dbReference type="STRING" id="400055.SAMN04490243_2590"/>
<dbReference type="Proteomes" id="UP000199534">
    <property type="component" value="Unassembled WGS sequence"/>
</dbReference>
<sequence length="323" mass="36105">MRLVIFVFLGILFLNCKEVQSESSVNNAPESTAGVSQEFKARKISLFGQIRPGALPANLEMEVNQALERLEFVEPDTSLVRGTDLVIGLNGENGPVAIPIKYLSAHEVANIKVEEEALLVTWCPIVGTARVFDREVEGKTTFFDFGRAMRGNNLLFVDRNTNTVWNQLSGEGIAGQLEGKELTIVPSIQSTWDHWEQQHPDTRLLINRDNSNPVWPMFIEEVPYYNTWEPGDGPPGSYTRHNTGNLGFGISLKGKSVFFPLAKLQSQDSPLEYTLGESTMIIHYSKEGMTAWAENLDGQVLPGSIAYDWAWKTFYPATVVYKD</sequence>
<protein>
    <recommendedName>
        <fullName evidence="3">DUF3179 domain-containing protein</fullName>
    </recommendedName>
</protein>
<reference evidence="1 2" key="1">
    <citation type="submission" date="2016-10" db="EMBL/GenBank/DDBJ databases">
        <authorList>
            <person name="de Groot N.N."/>
        </authorList>
    </citation>
    <scope>NUCLEOTIDE SEQUENCE [LARGE SCALE GENOMIC DNA]</scope>
    <source>
        <strain evidence="1 2">DSM 21019</strain>
    </source>
</reference>
<dbReference type="OrthoDB" id="9806357at2"/>
<dbReference type="EMBL" id="FOYQ01000002">
    <property type="protein sequence ID" value="SFR52432.1"/>
    <property type="molecule type" value="Genomic_DNA"/>
</dbReference>
<gene>
    <name evidence="1" type="ORF">SAMN04490243_2590</name>
</gene>
<dbReference type="InterPro" id="IPR021516">
    <property type="entry name" value="DUF3179"/>
</dbReference>
<evidence type="ECO:0000313" key="2">
    <source>
        <dbReference type="Proteomes" id="UP000199534"/>
    </source>
</evidence>
<evidence type="ECO:0008006" key="3">
    <source>
        <dbReference type="Google" id="ProtNLM"/>
    </source>
</evidence>
<evidence type="ECO:0000313" key="1">
    <source>
        <dbReference type="EMBL" id="SFR52432.1"/>
    </source>
</evidence>
<dbReference type="Pfam" id="PF11376">
    <property type="entry name" value="DUF3179"/>
    <property type="match status" value="1"/>
</dbReference>
<accession>A0A1I6HD64</accession>
<keyword evidence="2" id="KW-1185">Reference proteome</keyword>